<evidence type="ECO:0000313" key="3">
    <source>
        <dbReference type="Proteomes" id="UP000529310"/>
    </source>
</evidence>
<dbReference type="Proteomes" id="UP000529310">
    <property type="component" value="Unassembled WGS sequence"/>
</dbReference>
<dbReference type="AlphaFoldDB" id="A0A7W4YM77"/>
<name>A0A7W4YM77_9MICO</name>
<feature type="compositionally biased region" description="Basic residues" evidence="1">
    <location>
        <begin position="61"/>
        <end position="71"/>
    </location>
</feature>
<feature type="region of interest" description="Disordered" evidence="1">
    <location>
        <begin position="52"/>
        <end position="71"/>
    </location>
</feature>
<proteinExistence type="predicted"/>
<accession>A0A7W4YM77</accession>
<evidence type="ECO:0000256" key="1">
    <source>
        <dbReference type="SAM" id="MobiDB-lite"/>
    </source>
</evidence>
<comment type="caution">
    <text evidence="2">The sequence shown here is derived from an EMBL/GenBank/DDBJ whole genome shotgun (WGS) entry which is preliminary data.</text>
</comment>
<keyword evidence="3" id="KW-1185">Reference proteome</keyword>
<organism evidence="2 3">
    <name type="scientific">Microbacterium endophyticum</name>
    <dbReference type="NCBI Taxonomy" id="1526412"/>
    <lineage>
        <taxon>Bacteria</taxon>
        <taxon>Bacillati</taxon>
        <taxon>Actinomycetota</taxon>
        <taxon>Actinomycetes</taxon>
        <taxon>Micrococcales</taxon>
        <taxon>Microbacteriaceae</taxon>
        <taxon>Microbacterium</taxon>
    </lineage>
</organism>
<gene>
    <name evidence="2" type="ORF">FHX49_000368</name>
</gene>
<sequence length="71" mass="8356">MRGFPLPGQQQQRLTAKQGHEACLRLARMLDRDLATWLERSSNVPMLLESRPDGRREKLRSPRIRISRSMR</sequence>
<evidence type="ECO:0000313" key="2">
    <source>
        <dbReference type="EMBL" id="MBB2974827.1"/>
    </source>
</evidence>
<reference evidence="2 3" key="1">
    <citation type="submission" date="2020-08" db="EMBL/GenBank/DDBJ databases">
        <title>Sequencing the genomes of 1000 actinobacteria strains.</title>
        <authorList>
            <person name="Klenk H.-P."/>
        </authorList>
    </citation>
    <scope>NUCLEOTIDE SEQUENCE [LARGE SCALE GENOMIC DNA]</scope>
    <source>
        <strain evidence="2 3">DSM 27099</strain>
    </source>
</reference>
<protein>
    <submittedName>
        <fullName evidence="2">Uncharacterized protein</fullName>
    </submittedName>
</protein>
<dbReference type="EMBL" id="JACHWQ010000001">
    <property type="protein sequence ID" value="MBB2974827.1"/>
    <property type="molecule type" value="Genomic_DNA"/>
</dbReference>